<dbReference type="EMBL" id="WIGN01000038">
    <property type="protein sequence ID" value="KAF6815071.1"/>
    <property type="molecule type" value="Genomic_DNA"/>
</dbReference>
<feature type="region of interest" description="Disordered" evidence="1">
    <location>
        <begin position="37"/>
        <end position="68"/>
    </location>
</feature>
<evidence type="ECO:0000313" key="2">
    <source>
        <dbReference type="EMBL" id="KAF6815071.1"/>
    </source>
</evidence>
<dbReference type="AlphaFoldDB" id="A0A8H6N0K0"/>
<name>A0A8H6N0K0_9PEZI</name>
<feature type="region of interest" description="Disordered" evidence="1">
    <location>
        <begin position="85"/>
        <end position="120"/>
    </location>
</feature>
<sequence>MSIWPAANCDSEEGFLAACRPPPGWTIVRYGELESWKTKPSPALAHPPPQAEPKLGNAPPSLLQSPALTPTDCVSAVSSCHVPVLAPPNATLRTRQNGEPRGRGLGGPGSSSYDADESVE</sequence>
<keyword evidence="3" id="KW-1185">Reference proteome</keyword>
<accession>A0A8H6N0K0</accession>
<protein>
    <submittedName>
        <fullName evidence="2">Uncharacterized protein</fullName>
    </submittedName>
</protein>
<gene>
    <name evidence="2" type="ORF">CSOJ01_03708</name>
</gene>
<comment type="caution">
    <text evidence="2">The sequence shown here is derived from an EMBL/GenBank/DDBJ whole genome shotgun (WGS) entry which is preliminary data.</text>
</comment>
<evidence type="ECO:0000256" key="1">
    <source>
        <dbReference type="SAM" id="MobiDB-lite"/>
    </source>
</evidence>
<reference evidence="2 3" key="1">
    <citation type="journal article" date="2020" name="Phytopathology">
        <title>Genome Sequence Resources of Colletotrichum truncatum, C. plurivorum, C. musicola, and C. sojae: Four Species Pathogenic to Soybean (Glycine max).</title>
        <authorList>
            <person name="Rogerio F."/>
            <person name="Boufleur T.R."/>
            <person name="Ciampi-Guillardi M."/>
            <person name="Sukno S.A."/>
            <person name="Thon M.R."/>
            <person name="Massola Junior N.S."/>
            <person name="Baroncelli R."/>
        </authorList>
    </citation>
    <scope>NUCLEOTIDE SEQUENCE [LARGE SCALE GENOMIC DNA]</scope>
    <source>
        <strain evidence="2 3">LFN0009</strain>
    </source>
</reference>
<proteinExistence type="predicted"/>
<evidence type="ECO:0000313" key="3">
    <source>
        <dbReference type="Proteomes" id="UP000652219"/>
    </source>
</evidence>
<dbReference type="Proteomes" id="UP000652219">
    <property type="component" value="Unassembled WGS sequence"/>
</dbReference>
<organism evidence="2 3">
    <name type="scientific">Colletotrichum sojae</name>
    <dbReference type="NCBI Taxonomy" id="2175907"/>
    <lineage>
        <taxon>Eukaryota</taxon>
        <taxon>Fungi</taxon>
        <taxon>Dikarya</taxon>
        <taxon>Ascomycota</taxon>
        <taxon>Pezizomycotina</taxon>
        <taxon>Sordariomycetes</taxon>
        <taxon>Hypocreomycetidae</taxon>
        <taxon>Glomerellales</taxon>
        <taxon>Glomerellaceae</taxon>
        <taxon>Colletotrichum</taxon>
        <taxon>Colletotrichum orchidearum species complex</taxon>
    </lineage>
</organism>